<dbReference type="EMBL" id="CM004397">
    <property type="protein sequence ID" value="OAY37613.1"/>
    <property type="molecule type" value="Genomic_DNA"/>
</dbReference>
<gene>
    <name evidence="1" type="ORF">MANES_11G114900</name>
</gene>
<reference evidence="1" key="1">
    <citation type="submission" date="2016-02" db="EMBL/GenBank/DDBJ databases">
        <title>WGS assembly of Manihot esculenta.</title>
        <authorList>
            <person name="Bredeson J.V."/>
            <person name="Prochnik S.E."/>
            <person name="Lyons J.B."/>
            <person name="Schmutz J."/>
            <person name="Grimwood J."/>
            <person name="Vrebalov J."/>
            <person name="Bart R.S."/>
            <person name="Amuge T."/>
            <person name="Ferguson M.E."/>
            <person name="Green R."/>
            <person name="Putnam N."/>
            <person name="Stites J."/>
            <person name="Rounsley S."/>
            <person name="Rokhsar D.S."/>
        </authorList>
    </citation>
    <scope>NUCLEOTIDE SEQUENCE [LARGE SCALE GENOMIC DNA]</scope>
    <source>
        <tissue evidence="1">Leaf</tissue>
    </source>
</reference>
<accession>A0A2C9V206</accession>
<name>A0A2C9V206_MANES</name>
<protein>
    <submittedName>
        <fullName evidence="1">Uncharacterized protein</fullName>
    </submittedName>
</protein>
<proteinExistence type="predicted"/>
<evidence type="ECO:0000313" key="1">
    <source>
        <dbReference type="EMBL" id="OAY37613.1"/>
    </source>
</evidence>
<sequence length="78" mass="9017">MTEDQSCEEPTLELVSTCSEGKQLTDDKLILKVVANKRYMSSPQIFGTQHMLKPLEVYSRDSFCWIEHLKQRRVGLSI</sequence>
<dbReference type="AlphaFoldDB" id="A0A2C9V206"/>
<organism evidence="1">
    <name type="scientific">Manihot esculenta</name>
    <name type="common">Cassava</name>
    <name type="synonym">Jatropha manihot</name>
    <dbReference type="NCBI Taxonomy" id="3983"/>
    <lineage>
        <taxon>Eukaryota</taxon>
        <taxon>Viridiplantae</taxon>
        <taxon>Streptophyta</taxon>
        <taxon>Embryophyta</taxon>
        <taxon>Tracheophyta</taxon>
        <taxon>Spermatophyta</taxon>
        <taxon>Magnoliopsida</taxon>
        <taxon>eudicotyledons</taxon>
        <taxon>Gunneridae</taxon>
        <taxon>Pentapetalae</taxon>
        <taxon>rosids</taxon>
        <taxon>fabids</taxon>
        <taxon>Malpighiales</taxon>
        <taxon>Euphorbiaceae</taxon>
        <taxon>Crotonoideae</taxon>
        <taxon>Manihoteae</taxon>
        <taxon>Manihot</taxon>
    </lineage>
</organism>